<accession>A0A4V2K8P4</accession>
<evidence type="ECO:0000313" key="2">
    <source>
        <dbReference type="Proteomes" id="UP000292082"/>
    </source>
</evidence>
<proteinExistence type="predicted"/>
<protein>
    <submittedName>
        <fullName evidence="1">Uncharacterized protein</fullName>
    </submittedName>
</protein>
<sequence length="58" mass="6380">MLCPKTSLSIPSGIYLISVTAPATGCQNNCALDRLDFEMPAWTLPRTLICCALLRTYM</sequence>
<organism evidence="1 2">
    <name type="scientific">Dichomitus squalens</name>
    <dbReference type="NCBI Taxonomy" id="114155"/>
    <lineage>
        <taxon>Eukaryota</taxon>
        <taxon>Fungi</taxon>
        <taxon>Dikarya</taxon>
        <taxon>Basidiomycota</taxon>
        <taxon>Agaricomycotina</taxon>
        <taxon>Agaricomycetes</taxon>
        <taxon>Polyporales</taxon>
        <taxon>Polyporaceae</taxon>
        <taxon>Dichomitus</taxon>
    </lineage>
</organism>
<dbReference type="Proteomes" id="UP000292082">
    <property type="component" value="Unassembled WGS sequence"/>
</dbReference>
<evidence type="ECO:0000313" key="1">
    <source>
        <dbReference type="EMBL" id="TBU60778.1"/>
    </source>
</evidence>
<gene>
    <name evidence="1" type="ORF">BD310DRAFT_922042</name>
</gene>
<dbReference type="EMBL" id="ML145102">
    <property type="protein sequence ID" value="TBU60778.1"/>
    <property type="molecule type" value="Genomic_DNA"/>
</dbReference>
<reference evidence="1 2" key="1">
    <citation type="submission" date="2019-01" db="EMBL/GenBank/DDBJ databases">
        <title>Draft genome sequences of three monokaryotic isolates of the white-rot basidiomycete fungus Dichomitus squalens.</title>
        <authorList>
            <consortium name="DOE Joint Genome Institute"/>
            <person name="Lopez S.C."/>
            <person name="Andreopoulos B."/>
            <person name="Pangilinan J."/>
            <person name="Lipzen A."/>
            <person name="Riley R."/>
            <person name="Ahrendt S."/>
            <person name="Ng V."/>
            <person name="Barry K."/>
            <person name="Daum C."/>
            <person name="Grigoriev I.V."/>
            <person name="Hilden K.S."/>
            <person name="Makela M.R."/>
            <person name="de Vries R.P."/>
        </authorList>
    </citation>
    <scope>NUCLEOTIDE SEQUENCE [LARGE SCALE GENOMIC DNA]</scope>
    <source>
        <strain evidence="1 2">CBS 464.89</strain>
    </source>
</reference>
<keyword evidence="2" id="KW-1185">Reference proteome</keyword>
<dbReference type="AlphaFoldDB" id="A0A4V2K8P4"/>
<name>A0A4V2K8P4_9APHY</name>